<feature type="region of interest" description="Disordered" evidence="1">
    <location>
        <begin position="29"/>
        <end position="67"/>
    </location>
</feature>
<sequence>MVRSKGGRSARAIGAALVLALIASCSDSEPVAPAAPDVRDAPASNATAESPVAESPDAAAPVADASADAADPIAEERALAERMVSIACEGTLAKRPQAAQRLSAMGEAAVLAVRQVVGTTTHDLARLGPDLLRPMAELDAPDLRERLWEAVTDADYPYRPAATKWLAETARDDEWARFEPLLADPLSSVRAAALSSIATRDDRSLVPMLEAALEDRSDVVRRAAADLLVQWDRAYALRWLFEDLSRTDRFFDLETGESARYESARVLRRLLDDRALFGYQPGVDPNDPANHAALTALGAAIEARVGADERRPPAFARSTDVVVDGVLGLEIRSCRRGEYFVAIADDDRLVVGTGRPTEYALEPGASARIADLVAARFDATEGPTMWGELGCDIECYRVRVPGGPNLVLRVMKGPEEVDDLRPDLLDELVRALVAEVPTDVRPSGLGGSDDDTLRALLSTALESVGGDLR</sequence>
<reference evidence="2 3" key="1">
    <citation type="submission" date="2019-02" db="EMBL/GenBank/DDBJ databases">
        <title>Deep-cultivation of Planctomycetes and their phenomic and genomic characterization uncovers novel biology.</title>
        <authorList>
            <person name="Wiegand S."/>
            <person name="Jogler M."/>
            <person name="Boedeker C."/>
            <person name="Pinto D."/>
            <person name="Vollmers J."/>
            <person name="Rivas-Marin E."/>
            <person name="Kohn T."/>
            <person name="Peeters S.H."/>
            <person name="Heuer A."/>
            <person name="Rast P."/>
            <person name="Oberbeckmann S."/>
            <person name="Bunk B."/>
            <person name="Jeske O."/>
            <person name="Meyerdierks A."/>
            <person name="Storesund J.E."/>
            <person name="Kallscheuer N."/>
            <person name="Luecker S."/>
            <person name="Lage O.M."/>
            <person name="Pohl T."/>
            <person name="Merkel B.J."/>
            <person name="Hornburger P."/>
            <person name="Mueller R.-W."/>
            <person name="Bruemmer F."/>
            <person name="Labrenz M."/>
            <person name="Spormann A.M."/>
            <person name="Op den Camp H."/>
            <person name="Overmann J."/>
            <person name="Amann R."/>
            <person name="Jetten M.S.M."/>
            <person name="Mascher T."/>
            <person name="Medema M.H."/>
            <person name="Devos D.P."/>
            <person name="Kaster A.-K."/>
            <person name="Ovreas L."/>
            <person name="Rohde M."/>
            <person name="Galperin M.Y."/>
            <person name="Jogler C."/>
        </authorList>
    </citation>
    <scope>NUCLEOTIDE SEQUENCE [LARGE SCALE GENOMIC DNA]</scope>
    <source>
        <strain evidence="2 3">Pla163</strain>
    </source>
</reference>
<evidence type="ECO:0000313" key="3">
    <source>
        <dbReference type="Proteomes" id="UP000319342"/>
    </source>
</evidence>
<feature type="compositionally biased region" description="Low complexity" evidence="1">
    <location>
        <begin position="48"/>
        <end position="67"/>
    </location>
</feature>
<dbReference type="SUPFAM" id="SSF48371">
    <property type="entry name" value="ARM repeat"/>
    <property type="match status" value="1"/>
</dbReference>
<proteinExistence type="predicted"/>
<accession>A0A518D3I1</accession>
<keyword evidence="3" id="KW-1185">Reference proteome</keyword>
<evidence type="ECO:0008006" key="4">
    <source>
        <dbReference type="Google" id="ProtNLM"/>
    </source>
</evidence>
<name>A0A518D3I1_9BACT</name>
<evidence type="ECO:0000256" key="1">
    <source>
        <dbReference type="SAM" id="MobiDB-lite"/>
    </source>
</evidence>
<dbReference type="Gene3D" id="1.25.10.10">
    <property type="entry name" value="Leucine-rich Repeat Variant"/>
    <property type="match status" value="1"/>
</dbReference>
<dbReference type="PROSITE" id="PS51257">
    <property type="entry name" value="PROKAR_LIPOPROTEIN"/>
    <property type="match status" value="1"/>
</dbReference>
<organism evidence="2 3">
    <name type="scientific">Rohdeia mirabilis</name>
    <dbReference type="NCBI Taxonomy" id="2528008"/>
    <lineage>
        <taxon>Bacteria</taxon>
        <taxon>Pseudomonadati</taxon>
        <taxon>Planctomycetota</taxon>
        <taxon>Planctomycetia</taxon>
        <taxon>Planctomycetia incertae sedis</taxon>
        <taxon>Rohdeia</taxon>
    </lineage>
</organism>
<protein>
    <recommendedName>
        <fullName evidence="4">HEAT repeat protein</fullName>
    </recommendedName>
</protein>
<gene>
    <name evidence="2" type="ORF">Pla163_31820</name>
</gene>
<dbReference type="EMBL" id="CP036290">
    <property type="protein sequence ID" value="QDU86033.1"/>
    <property type="molecule type" value="Genomic_DNA"/>
</dbReference>
<dbReference type="AlphaFoldDB" id="A0A518D3I1"/>
<dbReference type="InterPro" id="IPR011989">
    <property type="entry name" value="ARM-like"/>
</dbReference>
<evidence type="ECO:0000313" key="2">
    <source>
        <dbReference type="EMBL" id="QDU86033.1"/>
    </source>
</evidence>
<dbReference type="Proteomes" id="UP000319342">
    <property type="component" value="Chromosome"/>
</dbReference>
<dbReference type="InterPro" id="IPR016024">
    <property type="entry name" value="ARM-type_fold"/>
</dbReference>